<organism evidence="6 7">
    <name type="scientific">Thalictrum thalictroides</name>
    <name type="common">Rue-anemone</name>
    <name type="synonym">Anemone thalictroides</name>
    <dbReference type="NCBI Taxonomy" id="46969"/>
    <lineage>
        <taxon>Eukaryota</taxon>
        <taxon>Viridiplantae</taxon>
        <taxon>Streptophyta</taxon>
        <taxon>Embryophyta</taxon>
        <taxon>Tracheophyta</taxon>
        <taxon>Spermatophyta</taxon>
        <taxon>Magnoliopsida</taxon>
        <taxon>Ranunculales</taxon>
        <taxon>Ranunculaceae</taxon>
        <taxon>Thalictroideae</taxon>
        <taxon>Thalictrum</taxon>
    </lineage>
</organism>
<dbReference type="EMBL" id="JABWDY010022089">
    <property type="protein sequence ID" value="KAF5191955.1"/>
    <property type="molecule type" value="Genomic_DNA"/>
</dbReference>
<dbReference type="InterPro" id="IPR017972">
    <property type="entry name" value="Cyt_P450_CS"/>
</dbReference>
<dbReference type="PANTHER" id="PTHR24286:SF12">
    <property type="entry name" value="CYTOCHROME P450 FAMILY PROTEIN, EXPRESSED"/>
    <property type="match status" value="1"/>
</dbReference>
<dbReference type="GO" id="GO:0016705">
    <property type="term" value="F:oxidoreductase activity, acting on paired donors, with incorporation or reduction of molecular oxygen"/>
    <property type="evidence" value="ECO:0007669"/>
    <property type="project" value="InterPro"/>
</dbReference>
<dbReference type="PANTHER" id="PTHR24286">
    <property type="entry name" value="CYTOCHROME P450 26"/>
    <property type="match status" value="1"/>
</dbReference>
<dbReference type="GO" id="GO:0044550">
    <property type="term" value="P:secondary metabolite biosynthetic process"/>
    <property type="evidence" value="ECO:0007669"/>
    <property type="project" value="UniProtKB-ARBA"/>
</dbReference>
<dbReference type="PROSITE" id="PS00086">
    <property type="entry name" value="CYTOCHROME_P450"/>
    <property type="match status" value="1"/>
</dbReference>
<evidence type="ECO:0000256" key="5">
    <source>
        <dbReference type="SAM" id="Phobius"/>
    </source>
</evidence>
<name>A0A7J6W6J0_THATH</name>
<dbReference type="InterPro" id="IPR036396">
    <property type="entry name" value="Cyt_P450_sf"/>
</dbReference>
<dbReference type="GO" id="GO:0016132">
    <property type="term" value="P:brassinosteroid biosynthetic process"/>
    <property type="evidence" value="ECO:0007669"/>
    <property type="project" value="TreeGrafter"/>
</dbReference>
<dbReference type="PRINTS" id="PR00463">
    <property type="entry name" value="EP450I"/>
</dbReference>
<dbReference type="Pfam" id="PF00067">
    <property type="entry name" value="p450"/>
    <property type="match status" value="1"/>
</dbReference>
<keyword evidence="3 4" id="KW-0349">Heme</keyword>
<comment type="similarity">
    <text evidence="4">Belongs to the cytochrome P450 family.</text>
</comment>
<dbReference type="GO" id="GO:0016125">
    <property type="term" value="P:sterol metabolic process"/>
    <property type="evidence" value="ECO:0007669"/>
    <property type="project" value="TreeGrafter"/>
</dbReference>
<dbReference type="InterPro" id="IPR001128">
    <property type="entry name" value="Cyt_P450"/>
</dbReference>
<comment type="caution">
    <text evidence="6">The sequence shown here is derived from an EMBL/GenBank/DDBJ whole genome shotgun (WGS) entry which is preliminary data.</text>
</comment>
<evidence type="ECO:0000313" key="6">
    <source>
        <dbReference type="EMBL" id="KAF5191955.1"/>
    </source>
</evidence>
<sequence>MEYYSQSSWWLGVVFGIIPLLAWTVWSWNELWFITLNKHKLHSSSSSSTKLPPGHMGLPFIGELLTFLWYFKIVSRPDDFISYKRKRYGNGVGLYRTYLFGSPSIIGCSPAFNKFVFQANDLFATKWPSEELFGHNSLVVVQDGKAHARLRTYVSKSINRPDALRKIANIVQARVISSLCSWTVKGRVKGLDEVKKVTFENICNMFVSFKPGPMLDRIDQHFKGLLGGVRAHPVEIPGTAYHHGLQCRKKLMAIFREELEQRQNTSEDKNDLMEGLMRMRDEEGKLLSDEEVLDNIVGLVVAGYESTALASMWALYYLAKHPNVVQKLREENLSINKTGEFITTEDIAKLVYTNKVVEETIRMANIAAFVFRTAKEDVDYQGYKIPKGWNVILWIRYLHTDPKNFEDPMSFNPDRWDKSPKAGTYQVFGGGPRICAGNMLARMQLAILLHHLVTGYKWELINPEAKIVYLPHPRPVDGVEIAFTAL</sequence>
<protein>
    <submittedName>
        <fullName evidence="6">Cytochrome p450</fullName>
    </submittedName>
</protein>
<keyword evidence="1 3" id="KW-0479">Metal-binding</keyword>
<comment type="cofactor">
    <cofactor evidence="3">
        <name>heme</name>
        <dbReference type="ChEBI" id="CHEBI:30413"/>
    </cofactor>
</comment>
<feature type="binding site" description="axial binding residue" evidence="3">
    <location>
        <position position="435"/>
    </location>
    <ligand>
        <name>heme</name>
        <dbReference type="ChEBI" id="CHEBI:30413"/>
    </ligand>
    <ligandPart>
        <name>Fe</name>
        <dbReference type="ChEBI" id="CHEBI:18248"/>
    </ligandPart>
</feature>
<dbReference type="InterPro" id="IPR002401">
    <property type="entry name" value="Cyt_P450_E_grp-I"/>
</dbReference>
<dbReference type="AlphaFoldDB" id="A0A7J6W6J0"/>
<evidence type="ECO:0000256" key="4">
    <source>
        <dbReference type="RuleBase" id="RU000461"/>
    </source>
</evidence>
<proteinExistence type="inferred from homology"/>
<dbReference type="PRINTS" id="PR00385">
    <property type="entry name" value="P450"/>
</dbReference>
<dbReference type="GO" id="GO:0005506">
    <property type="term" value="F:iron ion binding"/>
    <property type="evidence" value="ECO:0007669"/>
    <property type="project" value="InterPro"/>
</dbReference>
<dbReference type="Proteomes" id="UP000554482">
    <property type="component" value="Unassembled WGS sequence"/>
</dbReference>
<evidence type="ECO:0000256" key="1">
    <source>
        <dbReference type="ARBA" id="ARBA00022723"/>
    </source>
</evidence>
<evidence type="ECO:0000256" key="3">
    <source>
        <dbReference type="PIRSR" id="PIRSR602401-1"/>
    </source>
</evidence>
<keyword evidence="2 3" id="KW-0408">Iron</keyword>
<keyword evidence="5" id="KW-0812">Transmembrane</keyword>
<accession>A0A7J6W6J0</accession>
<gene>
    <name evidence="6" type="ORF">FRX31_018458</name>
</gene>
<dbReference type="GO" id="GO:0010268">
    <property type="term" value="P:brassinosteroid homeostasis"/>
    <property type="evidence" value="ECO:0007669"/>
    <property type="project" value="TreeGrafter"/>
</dbReference>
<dbReference type="SUPFAM" id="SSF48264">
    <property type="entry name" value="Cytochrome P450"/>
    <property type="match status" value="1"/>
</dbReference>
<dbReference type="Gene3D" id="1.10.630.10">
    <property type="entry name" value="Cytochrome P450"/>
    <property type="match status" value="1"/>
</dbReference>
<keyword evidence="5" id="KW-0472">Membrane</keyword>
<dbReference type="GO" id="GO:0020037">
    <property type="term" value="F:heme binding"/>
    <property type="evidence" value="ECO:0007669"/>
    <property type="project" value="InterPro"/>
</dbReference>
<keyword evidence="4" id="KW-0503">Monooxygenase</keyword>
<reference evidence="6 7" key="1">
    <citation type="submission" date="2020-06" db="EMBL/GenBank/DDBJ databases">
        <title>Transcriptomic and genomic resources for Thalictrum thalictroides and T. hernandezii: Facilitating candidate gene discovery in an emerging model plant lineage.</title>
        <authorList>
            <person name="Arias T."/>
            <person name="Riano-Pachon D.M."/>
            <person name="Di Stilio V.S."/>
        </authorList>
    </citation>
    <scope>NUCLEOTIDE SEQUENCE [LARGE SCALE GENOMIC DNA]</scope>
    <source>
        <strain evidence="7">cv. WT478/WT964</strain>
        <tissue evidence="6">Leaves</tissue>
    </source>
</reference>
<keyword evidence="4" id="KW-0560">Oxidoreductase</keyword>
<keyword evidence="5" id="KW-1133">Transmembrane helix</keyword>
<keyword evidence="7" id="KW-1185">Reference proteome</keyword>
<feature type="transmembrane region" description="Helical" evidence="5">
    <location>
        <begin position="7"/>
        <end position="26"/>
    </location>
</feature>
<evidence type="ECO:0000256" key="2">
    <source>
        <dbReference type="ARBA" id="ARBA00023004"/>
    </source>
</evidence>
<dbReference type="GO" id="GO:0004497">
    <property type="term" value="F:monooxygenase activity"/>
    <property type="evidence" value="ECO:0007669"/>
    <property type="project" value="UniProtKB-KW"/>
</dbReference>
<dbReference type="OrthoDB" id="2789670at2759"/>
<evidence type="ECO:0000313" key="7">
    <source>
        <dbReference type="Proteomes" id="UP000554482"/>
    </source>
</evidence>